<feature type="compositionally biased region" description="Low complexity" evidence="1">
    <location>
        <begin position="215"/>
        <end position="238"/>
    </location>
</feature>
<name>A0A8B8A115_ACAPL</name>
<feature type="compositionally biased region" description="Acidic residues" evidence="1">
    <location>
        <begin position="101"/>
        <end position="113"/>
    </location>
</feature>
<dbReference type="KEGG" id="aplc:110990668"/>
<evidence type="ECO:0000313" key="3">
    <source>
        <dbReference type="RefSeq" id="XP_022111443.1"/>
    </source>
</evidence>
<reference evidence="3" key="1">
    <citation type="submission" date="2025-08" db="UniProtKB">
        <authorList>
            <consortium name="RefSeq"/>
        </authorList>
    </citation>
    <scope>IDENTIFICATION</scope>
</reference>
<evidence type="ECO:0000256" key="1">
    <source>
        <dbReference type="SAM" id="MobiDB-lite"/>
    </source>
</evidence>
<dbReference type="Proteomes" id="UP000694845">
    <property type="component" value="Unplaced"/>
</dbReference>
<evidence type="ECO:0000313" key="2">
    <source>
        <dbReference type="Proteomes" id="UP000694845"/>
    </source>
</evidence>
<feature type="compositionally biased region" description="Polar residues" evidence="1">
    <location>
        <begin position="291"/>
        <end position="300"/>
    </location>
</feature>
<dbReference type="GeneID" id="110990668"/>
<sequence>MFFRMYSRAVWREEKREEEGTVPSNWIRNRMLFWPPGPNAIKAYESRQEPRDNWRQFPLVKLKLSADDPKTCDSYDDTTTAEASEEETEEKRSRKRKTFGEDFETDVFPENEEQNVVKVSGGSPQDPFSLPSEPKKYRLTVSPGSTSHPNSTLGTGSPGSISSCESPRSVTPPNSPASTSSVGSLMSISSPSSPASTSTPITLFGGLSSKHGDKLSISGSSKPSSPNSGNSKLSSSKPISRKQTSLKSVSGKPSSPKSKSSKMSLASKSYNAKLSSPCGSGKLTSLRKSRSCNFSVSSRPASGKSVSSKSAHDKSSPKPGSGSLSSESCSASFPMSDARFQKRVLHQLVEVKELLSKLLRQSEGCMLGDEEKIAQDPVKTKEEFLDLEKKLLDVTYRSALVAYCRRVGGSDMKDMVRNVLNRMMTPSLQSEFNMKGLNKSKMAFGKTALCAVIEESVVASHNTTVSEVRQRIAKYLKYSYQRLCKSSA</sequence>
<dbReference type="RefSeq" id="XP_022111443.1">
    <property type="nucleotide sequence ID" value="XM_022255751.1"/>
</dbReference>
<organism evidence="2 3">
    <name type="scientific">Acanthaster planci</name>
    <name type="common">Crown-of-thorns starfish</name>
    <dbReference type="NCBI Taxonomy" id="133434"/>
    <lineage>
        <taxon>Eukaryota</taxon>
        <taxon>Metazoa</taxon>
        <taxon>Echinodermata</taxon>
        <taxon>Eleutherozoa</taxon>
        <taxon>Asterozoa</taxon>
        <taxon>Asteroidea</taxon>
        <taxon>Valvatacea</taxon>
        <taxon>Valvatida</taxon>
        <taxon>Acanthasteridae</taxon>
        <taxon>Acanthaster</taxon>
    </lineage>
</organism>
<proteinExistence type="predicted"/>
<feature type="compositionally biased region" description="Polar residues" evidence="1">
    <location>
        <begin position="142"/>
        <end position="172"/>
    </location>
</feature>
<feature type="region of interest" description="Disordered" evidence="1">
    <location>
        <begin position="67"/>
        <end position="328"/>
    </location>
</feature>
<feature type="compositionally biased region" description="Low complexity" evidence="1">
    <location>
        <begin position="178"/>
        <end position="200"/>
    </location>
</feature>
<feature type="compositionally biased region" description="Low complexity" evidence="1">
    <location>
        <begin position="317"/>
        <end position="328"/>
    </location>
</feature>
<accession>A0A8B8A115</accession>
<feature type="compositionally biased region" description="Low complexity" evidence="1">
    <location>
        <begin position="245"/>
        <end position="269"/>
    </location>
</feature>
<gene>
    <name evidence="3" type="primary">LOC110990668</name>
</gene>
<dbReference type="OrthoDB" id="6160659at2759"/>
<dbReference type="AlphaFoldDB" id="A0A8B8A115"/>
<dbReference type="PANTHER" id="PTHR34153">
    <property type="entry name" value="SI:CH211-262H13.3-RELATED-RELATED"/>
    <property type="match status" value="1"/>
</dbReference>
<keyword evidence="2" id="KW-1185">Reference proteome</keyword>
<dbReference type="PANTHER" id="PTHR34153:SF2">
    <property type="entry name" value="SI:CH211-262H13.3-RELATED"/>
    <property type="match status" value="1"/>
</dbReference>
<protein>
    <submittedName>
        <fullName evidence="3">Uncharacterized protein LOC110990668 isoform X1</fullName>
    </submittedName>
</protein>